<keyword evidence="2" id="KW-1185">Reference proteome</keyword>
<dbReference type="Proteomes" id="UP001066276">
    <property type="component" value="Chromosome 1_2"/>
</dbReference>
<name>A0AAV7VWT7_PLEWA</name>
<dbReference type="EMBL" id="JANPWB010000002">
    <property type="protein sequence ID" value="KAJ1204976.1"/>
    <property type="molecule type" value="Genomic_DNA"/>
</dbReference>
<sequence length="68" mass="7735">MLASYNLNRLMPYMLHKCIQTMPVPHQLQAQVEADAPVLAENLNFIICHRLAVDLKYPKRAADALALF</sequence>
<accession>A0AAV7VWT7</accession>
<evidence type="ECO:0000313" key="2">
    <source>
        <dbReference type="Proteomes" id="UP001066276"/>
    </source>
</evidence>
<reference evidence="1" key="1">
    <citation type="journal article" date="2022" name="bioRxiv">
        <title>Sequencing and chromosome-scale assembly of the giantPleurodeles waltlgenome.</title>
        <authorList>
            <person name="Brown T."/>
            <person name="Elewa A."/>
            <person name="Iarovenko S."/>
            <person name="Subramanian E."/>
            <person name="Araus A.J."/>
            <person name="Petzold A."/>
            <person name="Susuki M."/>
            <person name="Suzuki K.-i.T."/>
            <person name="Hayashi T."/>
            <person name="Toyoda A."/>
            <person name="Oliveira C."/>
            <person name="Osipova E."/>
            <person name="Leigh N.D."/>
            <person name="Simon A."/>
            <person name="Yun M.H."/>
        </authorList>
    </citation>
    <scope>NUCLEOTIDE SEQUENCE</scope>
    <source>
        <strain evidence="1">20211129_DDA</strain>
        <tissue evidence="1">Liver</tissue>
    </source>
</reference>
<gene>
    <name evidence="1" type="ORF">NDU88_000411</name>
</gene>
<proteinExistence type="predicted"/>
<comment type="caution">
    <text evidence="1">The sequence shown here is derived from an EMBL/GenBank/DDBJ whole genome shotgun (WGS) entry which is preliminary data.</text>
</comment>
<organism evidence="1 2">
    <name type="scientific">Pleurodeles waltl</name>
    <name type="common">Iberian ribbed newt</name>
    <dbReference type="NCBI Taxonomy" id="8319"/>
    <lineage>
        <taxon>Eukaryota</taxon>
        <taxon>Metazoa</taxon>
        <taxon>Chordata</taxon>
        <taxon>Craniata</taxon>
        <taxon>Vertebrata</taxon>
        <taxon>Euteleostomi</taxon>
        <taxon>Amphibia</taxon>
        <taxon>Batrachia</taxon>
        <taxon>Caudata</taxon>
        <taxon>Salamandroidea</taxon>
        <taxon>Salamandridae</taxon>
        <taxon>Pleurodelinae</taxon>
        <taxon>Pleurodeles</taxon>
    </lineage>
</organism>
<protein>
    <submittedName>
        <fullName evidence="1">Uncharacterized protein</fullName>
    </submittedName>
</protein>
<dbReference type="AlphaFoldDB" id="A0AAV7VWT7"/>
<evidence type="ECO:0000313" key="1">
    <source>
        <dbReference type="EMBL" id="KAJ1204976.1"/>
    </source>
</evidence>